<dbReference type="Proteomes" id="UP000515312">
    <property type="component" value="Chromosome"/>
</dbReference>
<reference evidence="3 4" key="1">
    <citation type="submission" date="2020-08" db="EMBL/GenBank/DDBJ databases">
        <title>Edaphobacter telluris sp. nov. and Acidobacterium dinghuensis sp. nov., two acidobacteria isolated from forest soil.</title>
        <authorList>
            <person name="Fu J."/>
            <person name="Qiu L."/>
        </authorList>
    </citation>
    <scope>NUCLEOTIDE SEQUENCE [LARGE SCALE GENOMIC DNA]</scope>
    <source>
        <strain evidence="3">4Y35</strain>
    </source>
</reference>
<dbReference type="SUPFAM" id="SSF51126">
    <property type="entry name" value="Pectin lyase-like"/>
    <property type="match status" value="1"/>
</dbReference>
<dbReference type="InterPro" id="IPR012334">
    <property type="entry name" value="Pectin_lyas_fold"/>
</dbReference>
<keyword evidence="4" id="KW-1185">Reference proteome</keyword>
<dbReference type="EMBL" id="CP060394">
    <property type="protein sequence ID" value="QNI33815.1"/>
    <property type="molecule type" value="Genomic_DNA"/>
</dbReference>
<dbReference type="Pfam" id="PF12708">
    <property type="entry name" value="Pect-lyase_RHGA_epim"/>
    <property type="match status" value="1"/>
</dbReference>
<keyword evidence="1" id="KW-0732">Signal</keyword>
<evidence type="ECO:0000313" key="4">
    <source>
        <dbReference type="Proteomes" id="UP000515312"/>
    </source>
</evidence>
<gene>
    <name evidence="3" type="ORF">H7849_07830</name>
</gene>
<dbReference type="RefSeq" id="WP_186745481.1">
    <property type="nucleotide sequence ID" value="NZ_CP060394.1"/>
</dbReference>
<protein>
    <recommendedName>
        <fullName evidence="2">Rhamnogalacturonase A/B/Epimerase-like pectate lyase domain-containing protein</fullName>
    </recommendedName>
</protein>
<feature type="signal peptide" evidence="1">
    <location>
        <begin position="1"/>
        <end position="25"/>
    </location>
</feature>
<evidence type="ECO:0000259" key="2">
    <source>
        <dbReference type="Pfam" id="PF12708"/>
    </source>
</evidence>
<dbReference type="KEGG" id="adin:H7849_07830"/>
<dbReference type="Gene3D" id="2.160.20.10">
    <property type="entry name" value="Single-stranded right-handed beta-helix, Pectin lyase-like"/>
    <property type="match status" value="1"/>
</dbReference>
<accession>A0A7G8BMP5</accession>
<dbReference type="InterPro" id="IPR024535">
    <property type="entry name" value="RHGA/B-epi-like_pectate_lyase"/>
</dbReference>
<dbReference type="AlphaFoldDB" id="A0A7G8BMP5"/>
<evidence type="ECO:0000313" key="3">
    <source>
        <dbReference type="EMBL" id="QNI33815.1"/>
    </source>
</evidence>
<dbReference type="InterPro" id="IPR011050">
    <property type="entry name" value="Pectin_lyase_fold/virulence"/>
</dbReference>
<feature type="chain" id="PRO_5028901702" description="Rhamnogalacturonase A/B/Epimerase-like pectate lyase domain-containing protein" evidence="1">
    <location>
        <begin position="26"/>
        <end position="866"/>
    </location>
</feature>
<sequence length="866" mass="90561">MLRWKLSSANLLIFFSCAVPFAAIAGQTNSAPQNQGSAAQARTVVLDNHSQLSLGDAYNNTCSNGGMLVITPSFKSNEPIPAQCENQPAVLDLRRPDSLTGRLNVRNEGAVGDGAADDTAALQKAIQYALDHPVGSGAKGSPVVYLPAGTYKVSKTLRIPAQLHLIGDGPETTSLQITNPTANLITVYAGKCGDWTCNGSVEGVSLLGNGHSTTGTLLEIGAADGFHLRDVKMYNHGGRGLQVNYGSERLASNNFYIYAVRWPIILAGDINESYFWNTQVISPGSTDEGTGGGDKYCYSINCVSGRFPGPNSGPGGSPTPISPDTHAAIFVDKAVNFSFVGGSIKPLKYAAGIQVFNGSVSTVKNFYFEGFPWDQAGRLSAAVIAGGAAVHTTLSATLAGNAAEVAVANTDWMPHFSTDPSDINLKTHNYYPYILLPQDYASGSTEPSRYVPSVKRGQFEVVNVAGFGGDGKLYIAARGTSGTAPASTSWPSGSIVEELPYGFYGALSLQDSHVAAIQPPKQGYRDTCDQTNEHTCADIIVGYIPDGLYVDPTGGKNATPGNRPYAGAISLSSVTIASGDFPHKGEIATHRFARVALDGTTSIPLSPQSGEVVDKQNLRLDIGPATNGKYVTAPLYATGRTAEPEVTFSAIGGIYAPAFGLFARYESQYGQGGYANGGWMNGLKFANQYCWFDTPSEGQKQSINRICMNGGPSNNEHPGYEYDVWSGSKWVNAFQVNGKSDATADVSVSGNLTVAKTLYVKSIEVAGGNSAVMHAATSNHASSAAGISGTTAAIGGAPLQSGQCTSGVARLSGVANSMVASASPVSDPGDGFIWQAFVSAANIVTVKVCAIDKGTPKPVAYNVRVQ</sequence>
<name>A0A7G8BMP5_9BACT</name>
<evidence type="ECO:0000256" key="1">
    <source>
        <dbReference type="SAM" id="SignalP"/>
    </source>
</evidence>
<proteinExistence type="predicted"/>
<organism evidence="3 4">
    <name type="scientific">Alloacidobacterium dinghuense</name>
    <dbReference type="NCBI Taxonomy" id="2763107"/>
    <lineage>
        <taxon>Bacteria</taxon>
        <taxon>Pseudomonadati</taxon>
        <taxon>Acidobacteriota</taxon>
        <taxon>Terriglobia</taxon>
        <taxon>Terriglobales</taxon>
        <taxon>Acidobacteriaceae</taxon>
        <taxon>Alloacidobacterium</taxon>
    </lineage>
</organism>
<dbReference type="PROSITE" id="PS51257">
    <property type="entry name" value="PROKAR_LIPOPROTEIN"/>
    <property type="match status" value="1"/>
</dbReference>
<feature type="domain" description="Rhamnogalacturonase A/B/Epimerase-like pectate lyase" evidence="2">
    <location>
        <begin position="104"/>
        <end position="181"/>
    </location>
</feature>